<evidence type="ECO:0000313" key="2">
    <source>
        <dbReference type="EMBL" id="KAJ6646392.1"/>
    </source>
</evidence>
<evidence type="ECO:0000313" key="3">
    <source>
        <dbReference type="Proteomes" id="UP001151699"/>
    </source>
</evidence>
<organism evidence="2 3">
    <name type="scientific">Pseudolycoriella hygida</name>
    <dbReference type="NCBI Taxonomy" id="35572"/>
    <lineage>
        <taxon>Eukaryota</taxon>
        <taxon>Metazoa</taxon>
        <taxon>Ecdysozoa</taxon>
        <taxon>Arthropoda</taxon>
        <taxon>Hexapoda</taxon>
        <taxon>Insecta</taxon>
        <taxon>Pterygota</taxon>
        <taxon>Neoptera</taxon>
        <taxon>Endopterygota</taxon>
        <taxon>Diptera</taxon>
        <taxon>Nematocera</taxon>
        <taxon>Sciaroidea</taxon>
        <taxon>Sciaridae</taxon>
        <taxon>Pseudolycoriella</taxon>
    </lineage>
</organism>
<sequence>MDHVSAQAADISHIKPNTNTDDGNKPVSETRSEKSPTIPPRKGASPILSKPSIQYGLNVYDDDFARDVHHSIKD</sequence>
<proteinExistence type="predicted"/>
<evidence type="ECO:0000256" key="1">
    <source>
        <dbReference type="SAM" id="MobiDB-lite"/>
    </source>
</evidence>
<gene>
    <name evidence="2" type="ORF">Bhyg_01603</name>
</gene>
<feature type="region of interest" description="Disordered" evidence="1">
    <location>
        <begin position="1"/>
        <end position="49"/>
    </location>
</feature>
<keyword evidence="3" id="KW-1185">Reference proteome</keyword>
<dbReference type="AlphaFoldDB" id="A0A9Q0NAJ9"/>
<feature type="compositionally biased region" description="Basic and acidic residues" evidence="1">
    <location>
        <begin position="22"/>
        <end position="34"/>
    </location>
</feature>
<dbReference type="EMBL" id="WJQU01000001">
    <property type="protein sequence ID" value="KAJ6646392.1"/>
    <property type="molecule type" value="Genomic_DNA"/>
</dbReference>
<comment type="caution">
    <text evidence="2">The sequence shown here is derived from an EMBL/GenBank/DDBJ whole genome shotgun (WGS) entry which is preliminary data.</text>
</comment>
<reference evidence="2" key="1">
    <citation type="submission" date="2022-07" db="EMBL/GenBank/DDBJ databases">
        <authorList>
            <person name="Trinca V."/>
            <person name="Uliana J.V.C."/>
            <person name="Torres T.T."/>
            <person name="Ward R.J."/>
            <person name="Monesi N."/>
        </authorList>
    </citation>
    <scope>NUCLEOTIDE SEQUENCE</scope>
    <source>
        <strain evidence="2">HSMRA1968</strain>
        <tissue evidence="2">Whole embryos</tissue>
    </source>
</reference>
<accession>A0A9Q0NAJ9</accession>
<protein>
    <submittedName>
        <fullName evidence="2">Uncharacterized protein</fullName>
    </submittedName>
</protein>
<dbReference type="Proteomes" id="UP001151699">
    <property type="component" value="Chromosome A"/>
</dbReference>
<name>A0A9Q0NAJ9_9DIPT</name>